<dbReference type="PROSITE" id="PS50126">
    <property type="entry name" value="S1"/>
    <property type="match status" value="4"/>
</dbReference>
<evidence type="ECO:0000313" key="3">
    <source>
        <dbReference type="Proteomes" id="UP001178507"/>
    </source>
</evidence>
<reference evidence="2" key="1">
    <citation type="submission" date="2023-08" db="EMBL/GenBank/DDBJ databases">
        <authorList>
            <person name="Chen Y."/>
            <person name="Shah S."/>
            <person name="Dougan E. K."/>
            <person name="Thang M."/>
            <person name="Chan C."/>
        </authorList>
    </citation>
    <scope>NUCLEOTIDE SEQUENCE</scope>
</reference>
<evidence type="ECO:0000313" key="2">
    <source>
        <dbReference type="EMBL" id="CAJ1396153.1"/>
    </source>
</evidence>
<feature type="domain" description="S1 motif" evidence="1">
    <location>
        <begin position="125"/>
        <end position="192"/>
    </location>
</feature>
<dbReference type="InterPro" id="IPR050437">
    <property type="entry name" value="Ribos_protein_bS1-like"/>
</dbReference>
<feature type="domain" description="S1 motif" evidence="1">
    <location>
        <begin position="257"/>
        <end position="322"/>
    </location>
</feature>
<dbReference type="InterPro" id="IPR003029">
    <property type="entry name" value="S1_domain"/>
</dbReference>
<dbReference type="GO" id="GO:0003729">
    <property type="term" value="F:mRNA binding"/>
    <property type="evidence" value="ECO:0007669"/>
    <property type="project" value="TreeGrafter"/>
</dbReference>
<keyword evidence="3" id="KW-1185">Reference proteome</keyword>
<accession>A0AA36IY66</accession>
<dbReference type="Proteomes" id="UP001178507">
    <property type="component" value="Unassembled WGS sequence"/>
</dbReference>
<dbReference type="PANTHER" id="PTHR10724">
    <property type="entry name" value="30S RIBOSOMAL PROTEIN S1"/>
    <property type="match status" value="1"/>
</dbReference>
<feature type="domain" description="S1 motif" evidence="1">
    <location>
        <begin position="344"/>
        <end position="409"/>
    </location>
</feature>
<dbReference type="GO" id="GO:0006412">
    <property type="term" value="P:translation"/>
    <property type="evidence" value="ECO:0007669"/>
    <property type="project" value="TreeGrafter"/>
</dbReference>
<sequence length="532" mass="57677">MIAPRQETFSILQRRRMSLGKGAGRSELRVGERLQGVVSHVTNTLVLVDVGLEKEGLVPLSKMAAGLGIEQVAVGDEVKVWVSQLTATEDLRRGQVVLAMDEARIFGPGSFEEADLEDFRNVSSEEWLVGTVVAKPSFGLLVALPSPRAMERHCTGLVYKSQVLGNQAVGDQVRVRVLNVNVEKKKLALSMKAGSPRSVAARLAPFRSLSEPLMGRVLRLCRLGVLVAVPHPETGTTVGLLPKATRRPRSVEELTLGEELEGIVVRTTQNMTLVDVGVKQRGLLPPSKAAEGHAQVGDRVQVWVSEVRSSKRKRRTLILAADPNKVFKPESLGPPADLKDFEVGAWYVGRVLRVPFGLGAFVAVEDGSGGVAEGLARSAECGELAVGEEVRVRVLSVDPAKGWMYLSTRPAHLSREEQLALLENCTEVLDGRVLSVEEQGSWVEVVHPAATVAGFLPNKKVEVNQRVKVQIQDLDAARGKLRLRLWKGGGQDFKALLADELGDDALDMLAEGEDVRVWAEVTDRGLDLSIAG</sequence>
<protein>
    <recommendedName>
        <fullName evidence="1">S1 motif domain-containing protein</fullName>
    </recommendedName>
</protein>
<dbReference type="InterPro" id="IPR012340">
    <property type="entry name" value="NA-bd_OB-fold"/>
</dbReference>
<dbReference type="PANTHER" id="PTHR10724:SF10">
    <property type="entry name" value="S1 RNA-BINDING DOMAIN-CONTAINING PROTEIN 1"/>
    <property type="match status" value="1"/>
</dbReference>
<dbReference type="Pfam" id="PF00575">
    <property type="entry name" value="S1"/>
    <property type="match status" value="1"/>
</dbReference>
<dbReference type="SMART" id="SM00316">
    <property type="entry name" value="S1"/>
    <property type="match status" value="5"/>
</dbReference>
<dbReference type="GO" id="GO:0003735">
    <property type="term" value="F:structural constituent of ribosome"/>
    <property type="evidence" value="ECO:0007669"/>
    <property type="project" value="TreeGrafter"/>
</dbReference>
<proteinExistence type="predicted"/>
<dbReference type="AlphaFoldDB" id="A0AA36IY66"/>
<evidence type="ECO:0000259" key="1">
    <source>
        <dbReference type="PROSITE" id="PS50126"/>
    </source>
</evidence>
<comment type="caution">
    <text evidence="2">The sequence shown here is derived from an EMBL/GenBank/DDBJ whole genome shotgun (WGS) entry which is preliminary data.</text>
</comment>
<dbReference type="EMBL" id="CAUJNA010003220">
    <property type="protein sequence ID" value="CAJ1396153.1"/>
    <property type="molecule type" value="Genomic_DNA"/>
</dbReference>
<feature type="domain" description="S1 motif" evidence="1">
    <location>
        <begin position="31"/>
        <end position="101"/>
    </location>
</feature>
<dbReference type="SUPFAM" id="SSF50249">
    <property type="entry name" value="Nucleic acid-binding proteins"/>
    <property type="match status" value="4"/>
</dbReference>
<gene>
    <name evidence="2" type="ORF">EVOR1521_LOCUS20428</name>
</gene>
<dbReference type="Gene3D" id="2.40.50.140">
    <property type="entry name" value="Nucleic acid-binding proteins"/>
    <property type="match status" value="4"/>
</dbReference>
<organism evidence="2 3">
    <name type="scientific">Effrenium voratum</name>
    <dbReference type="NCBI Taxonomy" id="2562239"/>
    <lineage>
        <taxon>Eukaryota</taxon>
        <taxon>Sar</taxon>
        <taxon>Alveolata</taxon>
        <taxon>Dinophyceae</taxon>
        <taxon>Suessiales</taxon>
        <taxon>Symbiodiniaceae</taxon>
        <taxon>Effrenium</taxon>
    </lineage>
</organism>
<name>A0AA36IY66_9DINO</name>